<dbReference type="SMART" id="SM00388">
    <property type="entry name" value="HisKA"/>
    <property type="match status" value="1"/>
</dbReference>
<dbReference type="EMBL" id="FRCP01000021">
    <property type="protein sequence ID" value="SHM89898.1"/>
    <property type="molecule type" value="Genomic_DNA"/>
</dbReference>
<evidence type="ECO:0000313" key="21">
    <source>
        <dbReference type="EMBL" id="SHM89898.1"/>
    </source>
</evidence>
<evidence type="ECO:0000256" key="14">
    <source>
        <dbReference type="ARBA" id="ARBA00023026"/>
    </source>
</evidence>
<dbReference type="Proteomes" id="UP000184038">
    <property type="component" value="Unassembled WGS sequence"/>
</dbReference>
<evidence type="ECO:0000256" key="3">
    <source>
        <dbReference type="ARBA" id="ARBA00004314"/>
    </source>
</evidence>
<evidence type="ECO:0000256" key="4">
    <source>
        <dbReference type="ARBA" id="ARBA00012438"/>
    </source>
</evidence>
<name>A0A1M7MGG9_9FIRM</name>
<evidence type="ECO:0000256" key="8">
    <source>
        <dbReference type="ARBA" id="ARBA00022692"/>
    </source>
</evidence>
<evidence type="ECO:0000259" key="19">
    <source>
        <dbReference type="PROSITE" id="PS50109"/>
    </source>
</evidence>
<dbReference type="PRINTS" id="PR00344">
    <property type="entry name" value="BCTRLSENSOR"/>
</dbReference>
<evidence type="ECO:0000256" key="15">
    <source>
        <dbReference type="ARBA" id="ARBA00023136"/>
    </source>
</evidence>
<evidence type="ECO:0000256" key="6">
    <source>
        <dbReference type="ARBA" id="ARBA00022553"/>
    </source>
</evidence>
<keyword evidence="6" id="KW-0597">Phosphoprotein</keyword>
<keyword evidence="14" id="KW-0843">Virulence</keyword>
<evidence type="ECO:0000256" key="17">
    <source>
        <dbReference type="ARBA" id="ARBA00040841"/>
    </source>
</evidence>
<keyword evidence="7" id="KW-0808">Transferase</keyword>
<dbReference type="OrthoDB" id="9813151at2"/>
<sequence>MRNKFKKSIHAKFALTFIGILCFACIASFGLMHISQIDFVKAIISSNSTNYTNEQVYMIHQRSILIIVTLTICVIIGSILMFTATKAISKPIKYISNITKEVSKGNFDIYIDYESEDEIGTLAKNFNLMINELKNMEYLRKDFISNVSHEFKTPIASIQGFVEMLKNKDLPEEKRDAYIDIIIEETERLSKLSSNMLRISRLDNQSIPNKITEFSLDEQIRKIIVLLEDKWAPKNIELNINLDKVKFKGDEDLIQQIWINLIENAIKFTEYGGEISIQLKSFNDEVVVKITDTGIGIPEDNKKRIFEKFYQGEAAHSKVGNGLGLAIVKRIVEISKGQIDIESHVGVGTTFVIKLPIQTSHLNI</sequence>
<dbReference type="InterPro" id="IPR004358">
    <property type="entry name" value="Sig_transdc_His_kin-like_C"/>
</dbReference>
<keyword evidence="10 21" id="KW-0418">Kinase</keyword>
<evidence type="ECO:0000256" key="10">
    <source>
        <dbReference type="ARBA" id="ARBA00022777"/>
    </source>
</evidence>
<dbReference type="Gene3D" id="1.10.287.130">
    <property type="match status" value="1"/>
</dbReference>
<protein>
    <recommendedName>
        <fullName evidence="17">Heme sensor protein HssS</fullName>
        <ecNumber evidence="4">2.7.13.3</ecNumber>
    </recommendedName>
</protein>
<feature type="domain" description="HAMP" evidence="20">
    <location>
        <begin position="86"/>
        <end position="138"/>
    </location>
</feature>
<keyword evidence="11" id="KW-0067">ATP-binding</keyword>
<dbReference type="CDD" id="cd00082">
    <property type="entry name" value="HisKA"/>
    <property type="match status" value="1"/>
</dbReference>
<dbReference type="GO" id="GO:0045121">
    <property type="term" value="C:membrane raft"/>
    <property type="evidence" value="ECO:0007669"/>
    <property type="project" value="UniProtKB-SubCell"/>
</dbReference>
<dbReference type="Gene3D" id="6.10.340.10">
    <property type="match status" value="1"/>
</dbReference>
<keyword evidence="15 18" id="KW-0472">Membrane</keyword>
<comment type="subcellular location">
    <subcellularLocation>
        <location evidence="2">Cell membrane</location>
    </subcellularLocation>
    <subcellularLocation>
        <location evidence="3">Membrane raft</location>
        <topology evidence="3">Multi-pass membrane protein</topology>
    </subcellularLocation>
</comment>
<feature type="transmembrane region" description="Helical" evidence="18">
    <location>
        <begin position="12"/>
        <end position="32"/>
    </location>
</feature>
<comment type="function">
    <text evidence="16">Member of the two-component regulatory system HssS/HssR involved in intracellular heme homeostasis and tempering of staphylococcal virulence. HssS functions as a heme sensor histidine kinase which is autophosphorylated at a histidine residue and transfers its phosphate group to an aspartate residue of HssR. HssR/HssS activates the expression of hrtAB, an efflux pump, in response to extracellular heme, hemin, hemoglobin or blood.</text>
</comment>
<keyword evidence="8 18" id="KW-0812">Transmembrane</keyword>
<organism evidence="21 22">
    <name type="scientific">Anaerosporobacter mobilis DSM 15930</name>
    <dbReference type="NCBI Taxonomy" id="1120996"/>
    <lineage>
        <taxon>Bacteria</taxon>
        <taxon>Bacillati</taxon>
        <taxon>Bacillota</taxon>
        <taxon>Clostridia</taxon>
        <taxon>Lachnospirales</taxon>
        <taxon>Lachnospiraceae</taxon>
        <taxon>Anaerosporobacter</taxon>
    </lineage>
</organism>
<dbReference type="InterPro" id="IPR050398">
    <property type="entry name" value="HssS/ArlS-like"/>
</dbReference>
<keyword evidence="12 18" id="KW-1133">Transmembrane helix</keyword>
<proteinExistence type="predicted"/>
<reference evidence="21 22" key="1">
    <citation type="submission" date="2016-11" db="EMBL/GenBank/DDBJ databases">
        <authorList>
            <person name="Jaros S."/>
            <person name="Januszkiewicz K."/>
            <person name="Wedrychowicz H."/>
        </authorList>
    </citation>
    <scope>NUCLEOTIDE SEQUENCE [LARGE SCALE GENOMIC DNA]</scope>
    <source>
        <strain evidence="21 22">DSM 15930</strain>
    </source>
</reference>
<dbReference type="PROSITE" id="PS50885">
    <property type="entry name" value="HAMP"/>
    <property type="match status" value="1"/>
</dbReference>
<dbReference type="CDD" id="cd00075">
    <property type="entry name" value="HATPase"/>
    <property type="match status" value="1"/>
</dbReference>
<dbReference type="EC" id="2.7.13.3" evidence="4"/>
<dbReference type="InterPro" id="IPR036097">
    <property type="entry name" value="HisK_dim/P_sf"/>
</dbReference>
<evidence type="ECO:0000256" key="18">
    <source>
        <dbReference type="SAM" id="Phobius"/>
    </source>
</evidence>
<evidence type="ECO:0000256" key="2">
    <source>
        <dbReference type="ARBA" id="ARBA00004236"/>
    </source>
</evidence>
<evidence type="ECO:0000256" key="13">
    <source>
        <dbReference type="ARBA" id="ARBA00023012"/>
    </source>
</evidence>
<keyword evidence="9" id="KW-0547">Nucleotide-binding</keyword>
<evidence type="ECO:0000256" key="11">
    <source>
        <dbReference type="ARBA" id="ARBA00022840"/>
    </source>
</evidence>
<dbReference type="SUPFAM" id="SSF158472">
    <property type="entry name" value="HAMP domain-like"/>
    <property type="match status" value="1"/>
</dbReference>
<dbReference type="InterPro" id="IPR003660">
    <property type="entry name" value="HAMP_dom"/>
</dbReference>
<keyword evidence="22" id="KW-1185">Reference proteome</keyword>
<dbReference type="Pfam" id="PF00512">
    <property type="entry name" value="HisKA"/>
    <property type="match status" value="1"/>
</dbReference>
<dbReference type="PANTHER" id="PTHR45528">
    <property type="entry name" value="SENSOR HISTIDINE KINASE CPXA"/>
    <property type="match status" value="1"/>
</dbReference>
<dbReference type="STRING" id="1120996.SAMN02746066_03795"/>
<dbReference type="CDD" id="cd06225">
    <property type="entry name" value="HAMP"/>
    <property type="match status" value="1"/>
</dbReference>
<evidence type="ECO:0000256" key="7">
    <source>
        <dbReference type="ARBA" id="ARBA00022679"/>
    </source>
</evidence>
<dbReference type="InterPro" id="IPR003661">
    <property type="entry name" value="HisK_dim/P_dom"/>
</dbReference>
<dbReference type="Gene3D" id="3.30.565.10">
    <property type="entry name" value="Histidine kinase-like ATPase, C-terminal domain"/>
    <property type="match status" value="1"/>
</dbReference>
<evidence type="ECO:0000256" key="5">
    <source>
        <dbReference type="ARBA" id="ARBA00022475"/>
    </source>
</evidence>
<dbReference type="FunFam" id="3.30.565.10:FF:000023">
    <property type="entry name" value="PAS domain-containing sensor histidine kinase"/>
    <property type="match status" value="1"/>
</dbReference>
<dbReference type="Pfam" id="PF00672">
    <property type="entry name" value="HAMP"/>
    <property type="match status" value="1"/>
</dbReference>
<dbReference type="SUPFAM" id="SSF47384">
    <property type="entry name" value="Homodimeric domain of signal transducing histidine kinase"/>
    <property type="match status" value="1"/>
</dbReference>
<dbReference type="Pfam" id="PF02518">
    <property type="entry name" value="HATPase_c"/>
    <property type="match status" value="1"/>
</dbReference>
<evidence type="ECO:0000313" key="22">
    <source>
        <dbReference type="Proteomes" id="UP000184038"/>
    </source>
</evidence>
<feature type="domain" description="Histidine kinase" evidence="19">
    <location>
        <begin position="146"/>
        <end position="359"/>
    </location>
</feature>
<dbReference type="SMART" id="SM00387">
    <property type="entry name" value="HATPase_c"/>
    <property type="match status" value="1"/>
</dbReference>
<evidence type="ECO:0000259" key="20">
    <source>
        <dbReference type="PROSITE" id="PS50885"/>
    </source>
</evidence>
<accession>A0A1M7MGG9</accession>
<gene>
    <name evidence="21" type="ORF">SAMN02746066_03795</name>
</gene>
<evidence type="ECO:0000256" key="16">
    <source>
        <dbReference type="ARBA" id="ARBA00037219"/>
    </source>
</evidence>
<keyword evidence="5" id="KW-1003">Cell membrane</keyword>
<dbReference type="PROSITE" id="PS50109">
    <property type="entry name" value="HIS_KIN"/>
    <property type="match status" value="1"/>
</dbReference>
<dbReference type="GO" id="GO:0005524">
    <property type="term" value="F:ATP binding"/>
    <property type="evidence" value="ECO:0007669"/>
    <property type="project" value="UniProtKB-KW"/>
</dbReference>
<evidence type="ECO:0000256" key="1">
    <source>
        <dbReference type="ARBA" id="ARBA00000085"/>
    </source>
</evidence>
<dbReference type="InterPro" id="IPR005467">
    <property type="entry name" value="His_kinase_dom"/>
</dbReference>
<dbReference type="InterPro" id="IPR003594">
    <property type="entry name" value="HATPase_dom"/>
</dbReference>
<evidence type="ECO:0000256" key="12">
    <source>
        <dbReference type="ARBA" id="ARBA00022989"/>
    </source>
</evidence>
<dbReference type="PANTHER" id="PTHR45528:SF11">
    <property type="entry name" value="HISTIDINE KINASE"/>
    <property type="match status" value="1"/>
</dbReference>
<dbReference type="AlphaFoldDB" id="A0A1M7MGG9"/>
<comment type="catalytic activity">
    <reaction evidence="1">
        <text>ATP + protein L-histidine = ADP + protein N-phospho-L-histidine.</text>
        <dbReference type="EC" id="2.7.13.3"/>
    </reaction>
</comment>
<dbReference type="InterPro" id="IPR036890">
    <property type="entry name" value="HATPase_C_sf"/>
</dbReference>
<dbReference type="RefSeq" id="WP_073290270.1">
    <property type="nucleotide sequence ID" value="NZ_FRCP01000021.1"/>
</dbReference>
<keyword evidence="13" id="KW-0902">Two-component regulatory system</keyword>
<dbReference type="SUPFAM" id="SSF55874">
    <property type="entry name" value="ATPase domain of HSP90 chaperone/DNA topoisomerase II/histidine kinase"/>
    <property type="match status" value="1"/>
</dbReference>
<dbReference type="FunFam" id="1.10.287.130:FF:000001">
    <property type="entry name" value="Two-component sensor histidine kinase"/>
    <property type="match status" value="1"/>
</dbReference>
<feature type="transmembrane region" description="Helical" evidence="18">
    <location>
        <begin position="64"/>
        <end position="84"/>
    </location>
</feature>
<dbReference type="GO" id="GO:0005886">
    <property type="term" value="C:plasma membrane"/>
    <property type="evidence" value="ECO:0007669"/>
    <property type="project" value="UniProtKB-SubCell"/>
</dbReference>
<evidence type="ECO:0000256" key="9">
    <source>
        <dbReference type="ARBA" id="ARBA00022741"/>
    </source>
</evidence>
<dbReference type="SMART" id="SM00304">
    <property type="entry name" value="HAMP"/>
    <property type="match status" value="1"/>
</dbReference>
<dbReference type="GO" id="GO:0000155">
    <property type="term" value="F:phosphorelay sensor kinase activity"/>
    <property type="evidence" value="ECO:0007669"/>
    <property type="project" value="InterPro"/>
</dbReference>